<protein>
    <submittedName>
        <fullName evidence="1">Uncharacterized protein</fullName>
    </submittedName>
</protein>
<dbReference type="AlphaFoldDB" id="A0AAE1AKH6"/>
<gene>
    <name evidence="1" type="ORF">RRG08_001596</name>
</gene>
<evidence type="ECO:0000313" key="2">
    <source>
        <dbReference type="Proteomes" id="UP001283361"/>
    </source>
</evidence>
<name>A0AAE1AKH6_9GAST</name>
<reference evidence="1" key="1">
    <citation type="journal article" date="2023" name="G3 (Bethesda)">
        <title>A reference genome for the long-term kleptoplast-retaining sea slug Elysia crispata morphotype clarki.</title>
        <authorList>
            <person name="Eastman K.E."/>
            <person name="Pendleton A.L."/>
            <person name="Shaikh M.A."/>
            <person name="Suttiyut T."/>
            <person name="Ogas R."/>
            <person name="Tomko P."/>
            <person name="Gavelis G."/>
            <person name="Widhalm J.R."/>
            <person name="Wisecaver J.H."/>
        </authorList>
    </citation>
    <scope>NUCLEOTIDE SEQUENCE</scope>
    <source>
        <strain evidence="1">ECLA1</strain>
    </source>
</reference>
<proteinExistence type="predicted"/>
<dbReference type="EMBL" id="JAWDGP010001678">
    <property type="protein sequence ID" value="KAK3789205.1"/>
    <property type="molecule type" value="Genomic_DNA"/>
</dbReference>
<evidence type="ECO:0000313" key="1">
    <source>
        <dbReference type="EMBL" id="KAK3789205.1"/>
    </source>
</evidence>
<sequence length="74" mass="8162">MLWAEPFSHRMYPYCHLAGSGGDLHLKSCSHDRLAVAGKSRRVSKTADATSHPATCAVGFYCCGREVSMNYVRL</sequence>
<organism evidence="1 2">
    <name type="scientific">Elysia crispata</name>
    <name type="common">lettuce slug</name>
    <dbReference type="NCBI Taxonomy" id="231223"/>
    <lineage>
        <taxon>Eukaryota</taxon>
        <taxon>Metazoa</taxon>
        <taxon>Spiralia</taxon>
        <taxon>Lophotrochozoa</taxon>
        <taxon>Mollusca</taxon>
        <taxon>Gastropoda</taxon>
        <taxon>Heterobranchia</taxon>
        <taxon>Euthyneura</taxon>
        <taxon>Panpulmonata</taxon>
        <taxon>Sacoglossa</taxon>
        <taxon>Placobranchoidea</taxon>
        <taxon>Plakobranchidae</taxon>
        <taxon>Elysia</taxon>
    </lineage>
</organism>
<comment type="caution">
    <text evidence="1">The sequence shown here is derived from an EMBL/GenBank/DDBJ whole genome shotgun (WGS) entry which is preliminary data.</text>
</comment>
<dbReference type="Proteomes" id="UP001283361">
    <property type="component" value="Unassembled WGS sequence"/>
</dbReference>
<accession>A0AAE1AKH6</accession>
<keyword evidence="2" id="KW-1185">Reference proteome</keyword>